<evidence type="ECO:0000256" key="5">
    <source>
        <dbReference type="ARBA" id="ARBA00011881"/>
    </source>
</evidence>
<evidence type="ECO:0000259" key="30">
    <source>
        <dbReference type="Pfam" id="PF04130"/>
    </source>
</evidence>
<evidence type="ECO:0000256" key="4">
    <source>
        <dbReference type="ARBA" id="ARBA00010719"/>
    </source>
</evidence>
<evidence type="ECO:0000259" key="31">
    <source>
        <dbReference type="Pfam" id="PF16114"/>
    </source>
</evidence>
<feature type="domain" description="Gamma tubulin complex component protein N-terminal" evidence="32">
    <location>
        <begin position="146"/>
        <end position="546"/>
    </location>
</feature>
<feature type="region of interest" description="Disordered" evidence="27">
    <location>
        <begin position="292"/>
        <end position="311"/>
    </location>
</feature>
<evidence type="ECO:0000256" key="22">
    <source>
        <dbReference type="ARBA" id="ARBA00060724"/>
    </source>
</evidence>
<evidence type="ECO:0000256" key="11">
    <source>
        <dbReference type="ARBA" id="ARBA00022701"/>
    </source>
</evidence>
<evidence type="ECO:0000256" key="18">
    <source>
        <dbReference type="ARBA" id="ARBA00030151"/>
    </source>
</evidence>
<evidence type="ECO:0000256" key="25">
    <source>
        <dbReference type="ARBA" id="ARBA00083544"/>
    </source>
</evidence>
<feature type="region of interest" description="Disordered" evidence="27">
    <location>
        <begin position="1393"/>
        <end position="1423"/>
    </location>
</feature>
<reference evidence="34" key="1">
    <citation type="submission" date="2023-03" db="EMBL/GenBank/DDBJ databases">
        <title>Mating type loci evolution in Malassezia.</title>
        <authorList>
            <person name="Coelho M.A."/>
        </authorList>
    </citation>
    <scope>NUCLEOTIDE SEQUENCE</scope>
    <source>
        <strain evidence="34">CBS 12830</strain>
    </source>
</reference>
<keyword evidence="7" id="KW-0963">Cytoplasm</keyword>
<evidence type="ECO:0000256" key="21">
    <source>
        <dbReference type="ARBA" id="ARBA00054002"/>
    </source>
</evidence>
<evidence type="ECO:0000256" key="8">
    <source>
        <dbReference type="ARBA" id="ARBA00022516"/>
    </source>
</evidence>
<dbReference type="InterPro" id="IPR017440">
    <property type="entry name" value="Cit_synth/succinyl-CoA_lig_AS"/>
</dbReference>
<keyword evidence="10 34" id="KW-0808">Transferase</keyword>
<dbReference type="InterPro" id="IPR002020">
    <property type="entry name" value="Citrate_synthase"/>
</dbReference>
<keyword evidence="11" id="KW-0493">Microtubule</keyword>
<evidence type="ECO:0000256" key="12">
    <source>
        <dbReference type="ARBA" id="ARBA00022723"/>
    </source>
</evidence>
<evidence type="ECO:0000256" key="14">
    <source>
        <dbReference type="ARBA" id="ARBA00022840"/>
    </source>
</evidence>
<dbReference type="EMBL" id="CP119902">
    <property type="protein sequence ID" value="WFD22752.1"/>
    <property type="molecule type" value="Genomic_DNA"/>
</dbReference>
<dbReference type="Pfam" id="PF00549">
    <property type="entry name" value="Ligase_CoA"/>
    <property type="match status" value="1"/>
</dbReference>
<evidence type="ECO:0000313" key="34">
    <source>
        <dbReference type="EMBL" id="WFD22752.1"/>
    </source>
</evidence>
<dbReference type="InterPro" id="IPR042241">
    <property type="entry name" value="GCP_C_sf"/>
</dbReference>
<dbReference type="PANTHER" id="PTHR23118:SF42">
    <property type="entry name" value="ATP-CITRATE SYNTHASE"/>
    <property type="match status" value="1"/>
</dbReference>
<dbReference type="InterPro" id="IPR005811">
    <property type="entry name" value="SUCC_ACL_C"/>
</dbReference>
<dbReference type="GO" id="GO:0005829">
    <property type="term" value="C:cytosol"/>
    <property type="evidence" value="ECO:0007669"/>
    <property type="project" value="TreeGrafter"/>
</dbReference>
<dbReference type="FunFam" id="3.40.50.720:FF:000024">
    <property type="entry name" value="Probable ATP-citrate synthase"/>
    <property type="match status" value="1"/>
</dbReference>
<evidence type="ECO:0000256" key="26">
    <source>
        <dbReference type="ARBA" id="ARBA00093367"/>
    </source>
</evidence>
<dbReference type="GO" id="GO:0005816">
    <property type="term" value="C:spindle pole body"/>
    <property type="evidence" value="ECO:0007669"/>
    <property type="project" value="UniProtKB-ARBA"/>
</dbReference>
<dbReference type="CDD" id="cd06100">
    <property type="entry name" value="CCL_ACL-C"/>
    <property type="match status" value="1"/>
</dbReference>
<dbReference type="Pfam" id="PF24948">
    <property type="entry name" value="Citrate_synth_N"/>
    <property type="match status" value="1"/>
</dbReference>
<keyword evidence="34" id="KW-0012">Acyltransferase</keyword>
<keyword evidence="14" id="KW-0067">ATP-binding</keyword>
<dbReference type="GO" id="GO:0046872">
    <property type="term" value="F:metal ion binding"/>
    <property type="evidence" value="ECO:0007669"/>
    <property type="project" value="UniProtKB-KW"/>
</dbReference>
<keyword evidence="17" id="KW-0206">Cytoskeleton</keyword>
<dbReference type="Gene3D" id="1.10.230.10">
    <property type="entry name" value="Cytochrome P450-Terp, domain 2"/>
    <property type="match status" value="1"/>
</dbReference>
<dbReference type="GO" id="GO:0007020">
    <property type="term" value="P:microtubule nucleation"/>
    <property type="evidence" value="ECO:0007669"/>
    <property type="project" value="UniProtKB-ARBA"/>
</dbReference>
<evidence type="ECO:0000259" key="28">
    <source>
        <dbReference type="Pfam" id="PF00549"/>
    </source>
</evidence>
<dbReference type="InterPro" id="IPR003781">
    <property type="entry name" value="CoA-bd"/>
</dbReference>
<organism evidence="34 35">
    <name type="scientific">Malassezia equina</name>
    <dbReference type="NCBI Taxonomy" id="1381935"/>
    <lineage>
        <taxon>Eukaryota</taxon>
        <taxon>Fungi</taxon>
        <taxon>Dikarya</taxon>
        <taxon>Basidiomycota</taxon>
        <taxon>Ustilaginomycotina</taxon>
        <taxon>Malasseziomycetes</taxon>
        <taxon>Malasseziales</taxon>
        <taxon>Malasseziaceae</taxon>
        <taxon>Malassezia</taxon>
    </lineage>
</organism>
<evidence type="ECO:0000256" key="6">
    <source>
        <dbReference type="ARBA" id="ARBA00012639"/>
    </source>
</evidence>
<keyword evidence="15" id="KW-0460">Magnesium</keyword>
<dbReference type="SUPFAM" id="SSF56059">
    <property type="entry name" value="Glutathione synthetase ATP-binding domain-like"/>
    <property type="match status" value="1"/>
</dbReference>
<dbReference type="FunFam" id="3.40.50.261:FF:000004">
    <property type="entry name" value="ATP-citrate synthase subunit"/>
    <property type="match status" value="1"/>
</dbReference>
<proteinExistence type="inferred from homology"/>
<name>A0AAF0EAG0_9BASI</name>
<comment type="function">
    <text evidence="21">Catalyzes the formation of cytosolic acetyl-CoA, which is mainly used for the biosynthesis of fatty acids and sterols.</text>
</comment>
<dbReference type="InterPro" id="IPR041470">
    <property type="entry name" value="GCP_N"/>
</dbReference>
<evidence type="ECO:0000256" key="16">
    <source>
        <dbReference type="ARBA" id="ARBA00023098"/>
    </source>
</evidence>
<accession>A0AAF0EAG0</accession>
<dbReference type="PROSITE" id="PS00399">
    <property type="entry name" value="SUCCINYL_COA_LIG_2"/>
    <property type="match status" value="1"/>
</dbReference>
<dbReference type="SUPFAM" id="SSF52210">
    <property type="entry name" value="Succinyl-CoA synthetase domains"/>
    <property type="match status" value="1"/>
</dbReference>
<dbReference type="GO" id="GO:0006633">
    <property type="term" value="P:fatty acid biosynthetic process"/>
    <property type="evidence" value="ECO:0007669"/>
    <property type="project" value="TreeGrafter"/>
</dbReference>
<feature type="domain" description="CoA-binding" evidence="29">
    <location>
        <begin position="1454"/>
        <end position="1559"/>
    </location>
</feature>
<evidence type="ECO:0000256" key="23">
    <source>
        <dbReference type="ARBA" id="ARBA00062455"/>
    </source>
</evidence>
<evidence type="ECO:0000259" key="33">
    <source>
        <dbReference type="Pfam" id="PF24948"/>
    </source>
</evidence>
<dbReference type="SUPFAM" id="SSF48256">
    <property type="entry name" value="Citrate synthase"/>
    <property type="match status" value="1"/>
</dbReference>
<evidence type="ECO:0000256" key="24">
    <source>
        <dbReference type="ARBA" id="ARBA00076189"/>
    </source>
</evidence>
<evidence type="ECO:0000256" key="17">
    <source>
        <dbReference type="ARBA" id="ARBA00023212"/>
    </source>
</evidence>
<feature type="domain" description="ATP-citrate synthase ATP-grasp" evidence="33">
    <location>
        <begin position="913"/>
        <end position="1167"/>
    </location>
</feature>
<evidence type="ECO:0000256" key="13">
    <source>
        <dbReference type="ARBA" id="ARBA00022741"/>
    </source>
</evidence>
<dbReference type="PANTHER" id="PTHR23118">
    <property type="entry name" value="ATP-CITRATE SYNTHASE"/>
    <property type="match status" value="1"/>
</dbReference>
<comment type="subcellular location">
    <subcellularLocation>
        <location evidence="1">Cytoplasm</location>
        <location evidence="1">Cytoskeleton</location>
    </subcellularLocation>
</comment>
<evidence type="ECO:0000256" key="19">
    <source>
        <dbReference type="ARBA" id="ARBA00030982"/>
    </source>
</evidence>
<comment type="subunit">
    <text evidence="23">Composed of two subunits.</text>
</comment>
<evidence type="ECO:0000256" key="3">
    <source>
        <dbReference type="ARBA" id="ARBA00010337"/>
    </source>
</evidence>
<dbReference type="Pfam" id="PF17681">
    <property type="entry name" value="GCP_N_terminal"/>
    <property type="match status" value="1"/>
</dbReference>
<dbReference type="Gene3D" id="3.30.470.110">
    <property type="match status" value="1"/>
</dbReference>
<keyword evidence="12" id="KW-0479">Metal-binding</keyword>
<keyword evidence="16" id="KW-0443">Lipid metabolism</keyword>
<comment type="function">
    <text evidence="26">Catalyzes the cleavage of citrate into oxaloacetate and acetyl-CoA, the latter serving as common substrate in multiple biochemical reactions in protein, carbohydrate and lipid metabolism.</text>
</comment>
<dbReference type="PROSITE" id="PS01216">
    <property type="entry name" value="SUCCINYL_COA_LIG_1"/>
    <property type="match status" value="1"/>
</dbReference>
<feature type="compositionally biased region" description="Polar residues" evidence="27">
    <location>
        <begin position="1393"/>
        <end position="1419"/>
    </location>
</feature>
<dbReference type="Gene3D" id="3.40.50.261">
    <property type="entry name" value="Succinyl-CoA synthetase domains"/>
    <property type="match status" value="2"/>
</dbReference>
<sequence length="2069" mass="231990">MSAKQYDRYLRRLSAVQHSTRRAMRTALDDSVQEEAHELEAGEEATPVARTPAERTRALPPQIRHLERGGNAPSIAPMPESYLQESSFVLNPLGGRLPSMTPRKLARPRAYDVEDPNESVERLANVDDRILALDTLDATLQDVVLVEDLLYVLMGIEGNYVQFAPEYQPDDLGHRLNGARYVIDAALHPSLRELVERILPLASYYTSIYAFVECESGLEYGTVMHALCAAIRAQLRQYEDLVAQMEQRMLSSPDFTLQQLWRVMHPMLRTFGLVHALTSDIASITHADVLPRPEDENVSEGSDASIDSDASQLERDRRALLGLDDFKSEDIVGGIVKGGEVLSMLWDRLTQLGGDPVAHALYLELFREASQPYARTLLRWITSGVLLDPYEEFMVVEDARVTRASLESDPTDEYWERRYMLRDERYLAQREQQARDGDMLPADEVDEARGELTGGAKIPAFLQPWKHKILLAGKYLNAIRECGIDVSNGQSERVKSLFGLQDAHVEAYLALDAKLERVVMDDEAFATCIERAYQRANAALLCLLKDDKDIIARLCSLKHYFFFAQSDFLQTFMDQSSHELRKMVDPYRIRETTLLRLQTQLDMALGSSDSVGFLDPYREDLRVDLAKERAYDQLQRIADTKGVVEVAKLRAKQQAERQQQGTREVVMYLLQFDVRVQFPVSLVISKKNILRWQFIHRCLLLFKQLERALTEVWVEQTMPAWRRKDRRVHAAPMEAWKMRIHLLRQRMLLLVQQLLAFYTSEIIEPHWHALERQLHAARSVDQFMKHHFDFLNTCRKECMLTDYRYLECHRKLMNTITAFTESRTRFMEQYESMQAAVDAWYERADDAAPPPVLLDERDILSKIEASWNKHSRGYHLDHPTLNSRATRHEESLYPSYCFPCRQNVCMHGRSCPAIHEFDAKLLINYWLPRSPDASPDAVASPSFCAPTARVAQLSWDANTQTLTPDERLPGWVFNSKLVAKPDQLIKRRGKAGLLKLNADWSDAKAWIAERAGQPQKVRPSRLTRQVEAVMGRLTHFLVEPFCPHAPETEFYVCINSAREGDYVLFTHEGGVDVGDVDAKAKKLLIPANPEEPFPPREQWTRTLLLEVGENKKELLTDFLLRLYSVYVDLHFAYLEINPLVVTDDQIYYLDMAAKLDQTADYLCGPKWAIAREPSVYGEVSASAGAALNEDRGPPMVWPAPFGRELTAEEAYISKLDAGTGASLKLTVLNAAGRIWTMVAGGGASVVYSDAIAAHGFAHELANYGEYSGAPTETQTFEYAKTLLDLMTRGEPHPDGKLLIIGGGIANFTNVAATFKGIIRALKQFKPLLIKHQVRIYVRRGGPNYQEGLRAMRLLGEELGVPIQVYGPETHITDIVPLALGLKRLEDMVLNETGPTVPTSVQTDVQAQPGPTESSSTNVGAVNPVTGERVQPQDQIVHFQTDGTPKRPWFMPFDEHTRSLVYGLQPRAIQGMLDFDFACGRDKPSVAAMVYPFGGHHIQKFYWGTKETLLPVYQSLQEAVKKHPDVDVVVNFASSRSVYASSLEVLAIPQIRALALIAEGVPERYAREILWRAKNASVLVIGPATVGGIKPGCFRIGNSGGMMDNIVASKLYRAGSVGYVSKSGGMSNELNNILSFTTNGTYEGIAIGGDRYPATTFIDHLLRYEKDPNCKMLVLLGEVGGVEEYRVIEAVKQGQITKPIVAWAIGTCAKMFTTEVQFGHAGSMANSEAETASAKNAAMRAAGFVVPDTFEDLPTVLRQTYERLVQNGTIQPKAERPPPPIPMDYKWAQELGMVRKPAAFISTISDERGAELMYSGVKISDVFGSNMGIGGVVSLLWFKRPLPPVCTKFIEMTLMLTADHGPAVSGAMNTIITSRAGKDLISSLVSGLLTIGDRFGGALDNAAREFSSAFDRGLTPREFVDSMRKANKLIPGIGHRIKSVSNPDYRVQVVKDYVQKNFESHKLLDYALAVEKVTTAKKDTLILNVDGCIAVCFVDLLRDSGAFTREEADEYVQIGALNGLFTLGRTIGFIGHHLDQKRLKTPLYRHPADDFHIEMATPSRVVGNYDPHHQ</sequence>
<dbReference type="SUPFAM" id="SSF51735">
    <property type="entry name" value="NAD(P)-binding Rossmann-fold domains"/>
    <property type="match status" value="1"/>
</dbReference>
<comment type="similarity">
    <text evidence="22">Belongs to the succinate/malate CoA ligase alpha subunit family.</text>
</comment>
<comment type="subunit">
    <text evidence="5">Homotetramer.</text>
</comment>
<evidence type="ECO:0000259" key="29">
    <source>
        <dbReference type="Pfam" id="PF02629"/>
    </source>
</evidence>
<dbReference type="Pfam" id="PF16114">
    <property type="entry name" value="Citrate_bind"/>
    <property type="match status" value="1"/>
</dbReference>
<dbReference type="InterPro" id="IPR036291">
    <property type="entry name" value="NAD(P)-bd_dom_sf"/>
</dbReference>
<comment type="catalytic activity">
    <reaction evidence="20">
        <text>oxaloacetate + acetyl-CoA + ADP + phosphate = citrate + ATP + CoA</text>
        <dbReference type="Rhea" id="RHEA:21160"/>
        <dbReference type="ChEBI" id="CHEBI:16452"/>
        <dbReference type="ChEBI" id="CHEBI:16947"/>
        <dbReference type="ChEBI" id="CHEBI:30616"/>
        <dbReference type="ChEBI" id="CHEBI:43474"/>
        <dbReference type="ChEBI" id="CHEBI:57287"/>
        <dbReference type="ChEBI" id="CHEBI:57288"/>
        <dbReference type="ChEBI" id="CHEBI:456216"/>
        <dbReference type="EC" id="2.3.3.8"/>
    </reaction>
</comment>
<evidence type="ECO:0000256" key="15">
    <source>
        <dbReference type="ARBA" id="ARBA00022842"/>
    </source>
</evidence>
<keyword evidence="13" id="KW-0547">Nucleotide-binding</keyword>
<keyword evidence="9" id="KW-0597">Phosphoprotein</keyword>
<keyword evidence="35" id="KW-1185">Reference proteome</keyword>
<keyword evidence="8" id="KW-0444">Lipid biosynthesis</keyword>
<dbReference type="GO" id="GO:0003878">
    <property type="term" value="F:ATP citrate synthase activity"/>
    <property type="evidence" value="ECO:0007669"/>
    <property type="project" value="UniProtKB-EC"/>
</dbReference>
<feature type="domain" description="ATP-citrate synthase/succinyl-CoA ligase C-terminal" evidence="28">
    <location>
        <begin position="1619"/>
        <end position="1743"/>
    </location>
</feature>
<dbReference type="GO" id="GO:0000930">
    <property type="term" value="C:gamma-tubulin complex"/>
    <property type="evidence" value="ECO:0007669"/>
    <property type="project" value="UniProtKB-ARBA"/>
</dbReference>
<protein>
    <recommendedName>
        <fullName evidence="6">ATP citrate synthase</fullName>
        <ecNumber evidence="6">2.3.3.8</ecNumber>
    </recommendedName>
    <alternativeName>
        <fullName evidence="18">ATP-citrate (pro-S-)-lyase</fullName>
    </alternativeName>
    <alternativeName>
        <fullName evidence="24">ATP-citrate (pro-S-)-lyase 1</fullName>
    </alternativeName>
    <alternativeName>
        <fullName evidence="19">Citrate cleavage enzyme</fullName>
    </alternativeName>
    <alternativeName>
        <fullName evidence="25">Citrate cleavage enzyme subunit 1</fullName>
    </alternativeName>
</protein>
<comment type="similarity">
    <text evidence="2">In the C-terminal section; belongs to the succinate/malate CoA ligase alpha subunit family.</text>
</comment>
<feature type="domain" description="Gamma tubulin complex component C-terminal" evidence="30">
    <location>
        <begin position="552"/>
        <end position="844"/>
    </location>
</feature>
<dbReference type="Gene3D" id="1.20.120.1900">
    <property type="entry name" value="Gamma-tubulin complex, C-terminal domain"/>
    <property type="match status" value="1"/>
</dbReference>
<evidence type="ECO:0000259" key="32">
    <source>
        <dbReference type="Pfam" id="PF17681"/>
    </source>
</evidence>
<feature type="domain" description="ATP-citrate synthase citrate-binding" evidence="31">
    <location>
        <begin position="1203"/>
        <end position="1380"/>
    </location>
</feature>
<evidence type="ECO:0000256" key="2">
    <source>
        <dbReference type="ARBA" id="ARBA00005899"/>
    </source>
</evidence>
<evidence type="ECO:0000256" key="9">
    <source>
        <dbReference type="ARBA" id="ARBA00022553"/>
    </source>
</evidence>
<evidence type="ECO:0000256" key="10">
    <source>
        <dbReference type="ARBA" id="ARBA00022679"/>
    </source>
</evidence>
<dbReference type="Pfam" id="PF00285">
    <property type="entry name" value="Citrate_synt"/>
    <property type="match status" value="1"/>
</dbReference>
<dbReference type="InterPro" id="IPR040457">
    <property type="entry name" value="GCP_C"/>
</dbReference>
<dbReference type="GO" id="GO:0005874">
    <property type="term" value="C:microtubule"/>
    <property type="evidence" value="ECO:0007669"/>
    <property type="project" value="UniProtKB-KW"/>
</dbReference>
<dbReference type="FunFam" id="1.10.230.10:FF:000005">
    <property type="entry name" value="ATP-citrate synthase subunit 1"/>
    <property type="match status" value="1"/>
</dbReference>
<dbReference type="Proteomes" id="UP001214415">
    <property type="component" value="Chromosome 3"/>
</dbReference>
<evidence type="ECO:0000256" key="7">
    <source>
        <dbReference type="ARBA" id="ARBA00022490"/>
    </source>
</evidence>
<dbReference type="InterPro" id="IPR036969">
    <property type="entry name" value="Citrate_synthase_sf"/>
</dbReference>
<dbReference type="InterPro" id="IPR016102">
    <property type="entry name" value="Succinyl-CoA_synth-like"/>
</dbReference>
<evidence type="ECO:0000256" key="1">
    <source>
        <dbReference type="ARBA" id="ARBA00004245"/>
    </source>
</evidence>
<dbReference type="GO" id="GO:0005524">
    <property type="term" value="F:ATP binding"/>
    <property type="evidence" value="ECO:0007669"/>
    <property type="project" value="UniProtKB-KW"/>
</dbReference>
<dbReference type="Pfam" id="PF02629">
    <property type="entry name" value="CoA_binding"/>
    <property type="match status" value="1"/>
</dbReference>
<dbReference type="EC" id="2.3.3.8" evidence="6"/>
<evidence type="ECO:0000256" key="20">
    <source>
        <dbReference type="ARBA" id="ARBA00047593"/>
    </source>
</evidence>
<dbReference type="GO" id="GO:0006085">
    <property type="term" value="P:acetyl-CoA biosynthetic process"/>
    <property type="evidence" value="ECO:0007669"/>
    <property type="project" value="TreeGrafter"/>
</dbReference>
<gene>
    <name evidence="34" type="primary">acl1</name>
    <name evidence="34" type="ORF">MEQU1_001429</name>
</gene>
<dbReference type="InterPro" id="IPR016143">
    <property type="entry name" value="Citrate_synth-like_sm_a-sub"/>
</dbReference>
<dbReference type="GO" id="GO:0043015">
    <property type="term" value="F:gamma-tubulin binding"/>
    <property type="evidence" value="ECO:0007669"/>
    <property type="project" value="InterPro"/>
</dbReference>
<dbReference type="InterPro" id="IPR056749">
    <property type="entry name" value="Citrate_synth_N"/>
</dbReference>
<dbReference type="FunFam" id="3.30.470.110:FF:000003">
    <property type="entry name" value="ATP-citrate synthase subunit 2"/>
    <property type="match status" value="1"/>
</dbReference>
<comment type="similarity">
    <text evidence="3">Belongs to the TUBGCP family.</text>
</comment>
<dbReference type="InterPro" id="IPR033847">
    <property type="entry name" value="Citrt_syn/SCS-alpha_CS"/>
</dbReference>
<feature type="region of interest" description="Disordered" evidence="27">
    <location>
        <begin position="31"/>
        <end position="55"/>
    </location>
</feature>
<dbReference type="InterPro" id="IPR032263">
    <property type="entry name" value="Citrate-bd"/>
</dbReference>
<evidence type="ECO:0000313" key="35">
    <source>
        <dbReference type="Proteomes" id="UP001214415"/>
    </source>
</evidence>
<evidence type="ECO:0000256" key="27">
    <source>
        <dbReference type="SAM" id="MobiDB-lite"/>
    </source>
</evidence>
<dbReference type="FunFam" id="3.40.50.261:FF:000003">
    <property type="entry name" value="ATP-citrate synthase subunit"/>
    <property type="match status" value="1"/>
</dbReference>
<comment type="similarity">
    <text evidence="4">In the N-terminal section; belongs to the succinate/malate CoA ligase beta subunit family.</text>
</comment>
<dbReference type="Gene3D" id="3.40.50.720">
    <property type="entry name" value="NAD(P)-binding Rossmann-like Domain"/>
    <property type="match status" value="1"/>
</dbReference>
<dbReference type="Pfam" id="PF04130">
    <property type="entry name" value="GCP_C_terminal"/>
    <property type="match status" value="1"/>
</dbReference>